<organism evidence="2 3">
    <name type="scientific">Mycena alexandri</name>
    <dbReference type="NCBI Taxonomy" id="1745969"/>
    <lineage>
        <taxon>Eukaryota</taxon>
        <taxon>Fungi</taxon>
        <taxon>Dikarya</taxon>
        <taxon>Basidiomycota</taxon>
        <taxon>Agaricomycotina</taxon>
        <taxon>Agaricomycetes</taxon>
        <taxon>Agaricomycetidae</taxon>
        <taxon>Agaricales</taxon>
        <taxon>Marasmiineae</taxon>
        <taxon>Mycenaceae</taxon>
        <taxon>Mycena</taxon>
    </lineage>
</organism>
<dbReference type="AlphaFoldDB" id="A0AAD6XCD8"/>
<evidence type="ECO:0000313" key="3">
    <source>
        <dbReference type="Proteomes" id="UP001218188"/>
    </source>
</evidence>
<keyword evidence="3" id="KW-1185">Reference proteome</keyword>
<evidence type="ECO:0000256" key="1">
    <source>
        <dbReference type="SAM" id="MobiDB-lite"/>
    </source>
</evidence>
<gene>
    <name evidence="2" type="ORF">C8F04DRAFT_595751</name>
</gene>
<reference evidence="2" key="1">
    <citation type="submission" date="2023-03" db="EMBL/GenBank/DDBJ databases">
        <title>Massive genome expansion in bonnet fungi (Mycena s.s.) driven by repeated elements and novel gene families across ecological guilds.</title>
        <authorList>
            <consortium name="Lawrence Berkeley National Laboratory"/>
            <person name="Harder C.B."/>
            <person name="Miyauchi S."/>
            <person name="Viragh M."/>
            <person name="Kuo A."/>
            <person name="Thoen E."/>
            <person name="Andreopoulos B."/>
            <person name="Lu D."/>
            <person name="Skrede I."/>
            <person name="Drula E."/>
            <person name="Henrissat B."/>
            <person name="Morin E."/>
            <person name="Kohler A."/>
            <person name="Barry K."/>
            <person name="LaButti K."/>
            <person name="Morin E."/>
            <person name="Salamov A."/>
            <person name="Lipzen A."/>
            <person name="Mereny Z."/>
            <person name="Hegedus B."/>
            <person name="Baldrian P."/>
            <person name="Stursova M."/>
            <person name="Weitz H."/>
            <person name="Taylor A."/>
            <person name="Grigoriev I.V."/>
            <person name="Nagy L.G."/>
            <person name="Martin F."/>
            <person name="Kauserud H."/>
        </authorList>
    </citation>
    <scope>NUCLEOTIDE SEQUENCE</scope>
    <source>
        <strain evidence="2">CBHHK200</strain>
    </source>
</reference>
<dbReference type="Proteomes" id="UP001218188">
    <property type="component" value="Unassembled WGS sequence"/>
</dbReference>
<sequence>MENEKFDLKAEPTNQGSVRHSRPGTPLTGVALDAISYVNPEILGPGWTGIFARVSKEIAAAKTGFDILEISGWGPSATELLLLSIEHGIGGAIDMIKLAASVALCGVPNSNFTIENTTVSVANTNLNTLDHIQSTLNDIQRAAAASREYSNLPHLDSADESFLGIFTNALLKGYNSEILKNELTEHIITLAKTALGPKMKFCMTLAGGCLKTLNDLKCLEDALKARISLITQLYTFTFLYSANNALASALKPELKEMLTILTRIQKELEYSNMESSLLDFTEFVQRFQDLCNLRPIPYLLQLVRNHAAAKPKGFGKRLSNITHRILTHL</sequence>
<feature type="region of interest" description="Disordered" evidence="1">
    <location>
        <begin position="1"/>
        <end position="23"/>
    </location>
</feature>
<name>A0AAD6XCD8_9AGAR</name>
<comment type="caution">
    <text evidence="2">The sequence shown here is derived from an EMBL/GenBank/DDBJ whole genome shotgun (WGS) entry which is preliminary data.</text>
</comment>
<feature type="compositionally biased region" description="Basic and acidic residues" evidence="1">
    <location>
        <begin position="1"/>
        <end position="10"/>
    </location>
</feature>
<proteinExistence type="predicted"/>
<evidence type="ECO:0000313" key="2">
    <source>
        <dbReference type="EMBL" id="KAJ7044752.1"/>
    </source>
</evidence>
<accession>A0AAD6XCD8</accession>
<protein>
    <submittedName>
        <fullName evidence="2">Uncharacterized protein</fullName>
    </submittedName>
</protein>
<dbReference type="EMBL" id="JARJCM010000006">
    <property type="protein sequence ID" value="KAJ7044752.1"/>
    <property type="molecule type" value="Genomic_DNA"/>
</dbReference>